<comment type="caution">
    <text evidence="3">The sequence shown here is derived from an EMBL/GenBank/DDBJ whole genome shotgun (WGS) entry which is preliminary data.</text>
</comment>
<accession>A0AAN8EGI0</accession>
<evidence type="ECO:0000256" key="2">
    <source>
        <dbReference type="SAM" id="Phobius"/>
    </source>
</evidence>
<protein>
    <submittedName>
        <fullName evidence="3">Uncharacterized protein</fullName>
    </submittedName>
</protein>
<dbReference type="InterPro" id="IPR008699">
    <property type="entry name" value="NDUFB8"/>
</dbReference>
<reference evidence="3 4" key="1">
    <citation type="submission" date="2022-12" db="EMBL/GenBank/DDBJ databases">
        <title>Genomic features and morphological characterization of a novel Knufia sp. strain isolated from spacecraft assembly facility.</title>
        <authorList>
            <person name="Teixeira M."/>
            <person name="Chander A.M."/>
            <person name="Stajich J.E."/>
            <person name="Venkateswaran K."/>
        </authorList>
    </citation>
    <scope>NUCLEOTIDE SEQUENCE [LARGE SCALE GENOMIC DNA]</scope>
    <source>
        <strain evidence="3 4">FJI-L2-BK-P2</strain>
    </source>
</reference>
<organism evidence="3 4">
    <name type="scientific">Knufia fluminis</name>
    <dbReference type="NCBI Taxonomy" id="191047"/>
    <lineage>
        <taxon>Eukaryota</taxon>
        <taxon>Fungi</taxon>
        <taxon>Dikarya</taxon>
        <taxon>Ascomycota</taxon>
        <taxon>Pezizomycotina</taxon>
        <taxon>Eurotiomycetes</taxon>
        <taxon>Chaetothyriomycetidae</taxon>
        <taxon>Chaetothyriales</taxon>
        <taxon>Trichomeriaceae</taxon>
        <taxon>Knufia</taxon>
    </lineage>
</organism>
<gene>
    <name evidence="3" type="ORF">OHC33_003783</name>
</gene>
<name>A0AAN8EGI0_9EURO</name>
<dbReference type="AlphaFoldDB" id="A0AAN8EGI0"/>
<evidence type="ECO:0000256" key="1">
    <source>
        <dbReference type="SAM" id="MobiDB-lite"/>
    </source>
</evidence>
<dbReference type="GO" id="GO:0005739">
    <property type="term" value="C:mitochondrion"/>
    <property type="evidence" value="ECO:0007669"/>
    <property type="project" value="InterPro"/>
</dbReference>
<feature type="transmembrane region" description="Helical" evidence="2">
    <location>
        <begin position="86"/>
        <end position="107"/>
    </location>
</feature>
<keyword evidence="4" id="KW-1185">Reference proteome</keyword>
<dbReference type="PANTHER" id="PTHR12840">
    <property type="entry name" value="NADH-UBIQUINONE OXIDOREDUCTASE ASHI SUBUNIT"/>
    <property type="match status" value="1"/>
</dbReference>
<feature type="compositionally biased region" description="Basic and acidic residues" evidence="1">
    <location>
        <begin position="41"/>
        <end position="56"/>
    </location>
</feature>
<evidence type="ECO:0000313" key="3">
    <source>
        <dbReference type="EMBL" id="KAK5955104.1"/>
    </source>
</evidence>
<evidence type="ECO:0000313" key="4">
    <source>
        <dbReference type="Proteomes" id="UP001316803"/>
    </source>
</evidence>
<keyword evidence="2" id="KW-0812">Transmembrane</keyword>
<sequence length="145" mass="16064">MAPRQALKAPFSTTQSVRALSEAEDPNMNGGYINPPRINRQHRDPYGDWTDKQERRNFGEPVHEDEDIMGIFSLEEYNVMTGKMGMAMWAFFLGCVGALSFGVYATYPDRPSAPRTFEGGLEEELGGPGALRAFRSGDEALGVKL</sequence>
<dbReference type="PANTHER" id="PTHR12840:SF1">
    <property type="entry name" value="NADH DEHYDROGENASE [UBIQUINONE] 1 BETA SUBCOMPLEX SUBUNIT 8, MITOCHONDRIAL"/>
    <property type="match status" value="1"/>
</dbReference>
<dbReference type="Pfam" id="PF05821">
    <property type="entry name" value="NDUF_B8"/>
    <property type="match status" value="1"/>
</dbReference>
<feature type="region of interest" description="Disordered" evidence="1">
    <location>
        <begin position="1"/>
        <end position="56"/>
    </location>
</feature>
<proteinExistence type="predicted"/>
<dbReference type="Proteomes" id="UP001316803">
    <property type="component" value="Unassembled WGS sequence"/>
</dbReference>
<keyword evidence="2" id="KW-1133">Transmembrane helix</keyword>
<dbReference type="EMBL" id="JAKLMC020000007">
    <property type="protein sequence ID" value="KAK5955104.1"/>
    <property type="molecule type" value="Genomic_DNA"/>
</dbReference>
<keyword evidence="2" id="KW-0472">Membrane</keyword>